<feature type="transmembrane region" description="Helical" evidence="6">
    <location>
        <begin position="94"/>
        <end position="116"/>
    </location>
</feature>
<keyword evidence="9" id="KW-1185">Reference proteome</keyword>
<dbReference type="InterPro" id="IPR036259">
    <property type="entry name" value="MFS_trans_sf"/>
</dbReference>
<feature type="transmembrane region" description="Helical" evidence="6">
    <location>
        <begin position="153"/>
        <end position="171"/>
    </location>
</feature>
<dbReference type="EMBL" id="JAGTJQ010000006">
    <property type="protein sequence ID" value="KAH7029891.1"/>
    <property type="molecule type" value="Genomic_DNA"/>
</dbReference>
<evidence type="ECO:0000256" key="2">
    <source>
        <dbReference type="ARBA" id="ARBA00022448"/>
    </source>
</evidence>
<keyword evidence="3 6" id="KW-0812">Transmembrane</keyword>
<dbReference type="InterPro" id="IPR011701">
    <property type="entry name" value="MFS"/>
</dbReference>
<dbReference type="Proteomes" id="UP000756346">
    <property type="component" value="Unassembled WGS sequence"/>
</dbReference>
<dbReference type="GO" id="GO:0022857">
    <property type="term" value="F:transmembrane transporter activity"/>
    <property type="evidence" value="ECO:0007669"/>
    <property type="project" value="InterPro"/>
</dbReference>
<keyword evidence="4 6" id="KW-1133">Transmembrane helix</keyword>
<evidence type="ECO:0000313" key="9">
    <source>
        <dbReference type="Proteomes" id="UP000756346"/>
    </source>
</evidence>
<feature type="domain" description="Major facilitator superfamily (MFS) profile" evidence="7">
    <location>
        <begin position="57"/>
        <end position="467"/>
    </location>
</feature>
<feature type="transmembrane region" description="Helical" evidence="6">
    <location>
        <begin position="216"/>
        <end position="236"/>
    </location>
</feature>
<dbReference type="PANTHER" id="PTHR43791:SF24">
    <property type="entry name" value="NICOTINIC ACID PLASMA MEMBRANE TRANSPORTER"/>
    <property type="match status" value="1"/>
</dbReference>
<feature type="transmembrane region" description="Helical" evidence="6">
    <location>
        <begin position="322"/>
        <end position="341"/>
    </location>
</feature>
<dbReference type="OrthoDB" id="2962993at2759"/>
<proteinExistence type="predicted"/>
<evidence type="ECO:0000256" key="1">
    <source>
        <dbReference type="ARBA" id="ARBA00004141"/>
    </source>
</evidence>
<gene>
    <name evidence="8" type="ORF">B0I36DRAFT_245032</name>
</gene>
<dbReference type="GO" id="GO:0016020">
    <property type="term" value="C:membrane"/>
    <property type="evidence" value="ECO:0007669"/>
    <property type="project" value="UniProtKB-SubCell"/>
</dbReference>
<accession>A0A9P9BTI6</accession>
<dbReference type="InterPro" id="IPR020846">
    <property type="entry name" value="MFS_dom"/>
</dbReference>
<feature type="transmembrane region" description="Helical" evidence="6">
    <location>
        <begin position="443"/>
        <end position="463"/>
    </location>
</feature>
<reference evidence="8" key="1">
    <citation type="journal article" date="2021" name="Nat. Commun.">
        <title>Genetic determinants of endophytism in the Arabidopsis root mycobiome.</title>
        <authorList>
            <person name="Mesny F."/>
            <person name="Miyauchi S."/>
            <person name="Thiergart T."/>
            <person name="Pickel B."/>
            <person name="Atanasova L."/>
            <person name="Karlsson M."/>
            <person name="Huettel B."/>
            <person name="Barry K.W."/>
            <person name="Haridas S."/>
            <person name="Chen C."/>
            <person name="Bauer D."/>
            <person name="Andreopoulos W."/>
            <person name="Pangilinan J."/>
            <person name="LaButti K."/>
            <person name="Riley R."/>
            <person name="Lipzen A."/>
            <person name="Clum A."/>
            <person name="Drula E."/>
            <person name="Henrissat B."/>
            <person name="Kohler A."/>
            <person name="Grigoriev I.V."/>
            <person name="Martin F.M."/>
            <person name="Hacquard S."/>
        </authorList>
    </citation>
    <scope>NUCLEOTIDE SEQUENCE</scope>
    <source>
        <strain evidence="8">MPI-CAGE-CH-0230</strain>
    </source>
</reference>
<organism evidence="8 9">
    <name type="scientific">Microdochium trichocladiopsis</name>
    <dbReference type="NCBI Taxonomy" id="1682393"/>
    <lineage>
        <taxon>Eukaryota</taxon>
        <taxon>Fungi</taxon>
        <taxon>Dikarya</taxon>
        <taxon>Ascomycota</taxon>
        <taxon>Pezizomycotina</taxon>
        <taxon>Sordariomycetes</taxon>
        <taxon>Xylariomycetidae</taxon>
        <taxon>Xylariales</taxon>
        <taxon>Microdochiaceae</taxon>
        <taxon>Microdochium</taxon>
    </lineage>
</organism>
<sequence length="495" mass="55423">MATDEKFVVDPELAAEVPAGETKLGTQDDANSESAANVVVVDPALQKRIVRKLDIRMAPLFCALYFFSYLDRSNIGNAAVAGLNDQLKLSGSQYSTAVSVFFATYVLSMVPLVLLLRKIKTHRAITVMAAAWSIVTIGTAFVRSYESLVACRLILGLCEGGFFPCISLYITMVYNREEQGIRFAYLFAATAFSGMFGGLIATGITRIGQAAGLLPWSWLYIIEGIISLAVVPWAWYGLPEYVAKARWWTPEERQAMELRESKRREYMGEEEFDWTQVRSALKDWRLYTGALIQFFQDIILYGFSTFLPSILRNGLGYSTLEAQYLSVPVYFLGGVAFFVGAKIGDKWGFRGTTLLVLDIFAVVGYALLATVDNNGVKYMACYLIALPLYCGPGFNETWIVNNFTPHYRRATALGLSQAIGNVAGVVAPQVYRQAPYILGHWSSFFSAVACIVLISVQLVFYRFQNRKKEQIARGERPDDRKGTQYEDNLDFRYVY</sequence>
<feature type="transmembrane region" description="Helical" evidence="6">
    <location>
        <begin position="183"/>
        <end position="204"/>
    </location>
</feature>
<feature type="transmembrane region" description="Helical" evidence="6">
    <location>
        <begin position="123"/>
        <end position="141"/>
    </location>
</feature>
<evidence type="ECO:0000256" key="5">
    <source>
        <dbReference type="ARBA" id="ARBA00023136"/>
    </source>
</evidence>
<dbReference type="PANTHER" id="PTHR43791">
    <property type="entry name" value="PERMEASE-RELATED"/>
    <property type="match status" value="1"/>
</dbReference>
<dbReference type="SUPFAM" id="SSF103473">
    <property type="entry name" value="MFS general substrate transporter"/>
    <property type="match status" value="1"/>
</dbReference>
<dbReference type="RefSeq" id="XP_046012179.1">
    <property type="nucleotide sequence ID" value="XM_046150115.1"/>
</dbReference>
<comment type="subcellular location">
    <subcellularLocation>
        <location evidence="1">Membrane</location>
        <topology evidence="1">Multi-pass membrane protein</topology>
    </subcellularLocation>
</comment>
<keyword evidence="2" id="KW-0813">Transport</keyword>
<feature type="transmembrane region" description="Helical" evidence="6">
    <location>
        <begin position="353"/>
        <end position="371"/>
    </location>
</feature>
<dbReference type="PROSITE" id="PS50850">
    <property type="entry name" value="MFS"/>
    <property type="match status" value="1"/>
</dbReference>
<comment type="caution">
    <text evidence="8">The sequence shown here is derived from an EMBL/GenBank/DDBJ whole genome shotgun (WGS) entry which is preliminary data.</text>
</comment>
<evidence type="ECO:0000256" key="4">
    <source>
        <dbReference type="ARBA" id="ARBA00022989"/>
    </source>
</evidence>
<dbReference type="Gene3D" id="1.20.1250.20">
    <property type="entry name" value="MFS general substrate transporter like domains"/>
    <property type="match status" value="2"/>
</dbReference>
<evidence type="ECO:0000256" key="3">
    <source>
        <dbReference type="ARBA" id="ARBA00022692"/>
    </source>
</evidence>
<evidence type="ECO:0000259" key="7">
    <source>
        <dbReference type="PROSITE" id="PS50850"/>
    </source>
</evidence>
<keyword evidence="5 6" id="KW-0472">Membrane</keyword>
<feature type="transmembrane region" description="Helical" evidence="6">
    <location>
        <begin position="286"/>
        <end position="310"/>
    </location>
</feature>
<dbReference type="AlphaFoldDB" id="A0A9P9BTI6"/>
<name>A0A9P9BTI6_9PEZI</name>
<dbReference type="Pfam" id="PF07690">
    <property type="entry name" value="MFS_1"/>
    <property type="match status" value="1"/>
</dbReference>
<dbReference type="GeneID" id="70179661"/>
<dbReference type="FunFam" id="1.20.1250.20:FF:000018">
    <property type="entry name" value="MFS transporter permease"/>
    <property type="match status" value="1"/>
</dbReference>
<evidence type="ECO:0000256" key="6">
    <source>
        <dbReference type="SAM" id="Phobius"/>
    </source>
</evidence>
<evidence type="ECO:0000313" key="8">
    <source>
        <dbReference type="EMBL" id="KAH7029891.1"/>
    </source>
</evidence>
<protein>
    <submittedName>
        <fullName evidence="8">High-affinity nicotinic acid transporter</fullName>
    </submittedName>
</protein>